<dbReference type="EMBL" id="KN831795">
    <property type="protein sequence ID" value="KIM37721.1"/>
    <property type="molecule type" value="Genomic_DNA"/>
</dbReference>
<keyword evidence="2" id="KW-1185">Reference proteome</keyword>
<dbReference type="HOGENOM" id="CLU_2427251_0_0_1"/>
<dbReference type="AlphaFoldDB" id="A0A0C3C273"/>
<dbReference type="Proteomes" id="UP000053424">
    <property type="component" value="Unassembled WGS sequence"/>
</dbReference>
<reference evidence="2" key="2">
    <citation type="submission" date="2015-01" db="EMBL/GenBank/DDBJ databases">
        <title>Evolutionary Origins and Diversification of the Mycorrhizal Mutualists.</title>
        <authorList>
            <consortium name="DOE Joint Genome Institute"/>
            <consortium name="Mycorrhizal Genomics Consortium"/>
            <person name="Kohler A."/>
            <person name="Kuo A."/>
            <person name="Nagy L.G."/>
            <person name="Floudas D."/>
            <person name="Copeland A."/>
            <person name="Barry K.W."/>
            <person name="Cichocki N."/>
            <person name="Veneault-Fourrey C."/>
            <person name="LaButti K."/>
            <person name="Lindquist E.A."/>
            <person name="Lipzen A."/>
            <person name="Lundell T."/>
            <person name="Morin E."/>
            <person name="Murat C."/>
            <person name="Riley R."/>
            <person name="Ohm R."/>
            <person name="Sun H."/>
            <person name="Tunlid A."/>
            <person name="Henrissat B."/>
            <person name="Grigoriev I.V."/>
            <person name="Hibbett D.S."/>
            <person name="Martin F."/>
        </authorList>
    </citation>
    <scope>NUCLEOTIDE SEQUENCE [LARGE SCALE GENOMIC DNA]</scope>
    <source>
        <strain evidence="2">h7</strain>
    </source>
</reference>
<evidence type="ECO:0000313" key="1">
    <source>
        <dbReference type="EMBL" id="KIM37721.1"/>
    </source>
</evidence>
<accession>A0A0C3C273</accession>
<evidence type="ECO:0000313" key="2">
    <source>
        <dbReference type="Proteomes" id="UP000053424"/>
    </source>
</evidence>
<proteinExistence type="predicted"/>
<protein>
    <submittedName>
        <fullName evidence="1">Uncharacterized protein</fullName>
    </submittedName>
</protein>
<name>A0A0C3C273_HEBCY</name>
<organism evidence="1 2">
    <name type="scientific">Hebeloma cylindrosporum</name>
    <dbReference type="NCBI Taxonomy" id="76867"/>
    <lineage>
        <taxon>Eukaryota</taxon>
        <taxon>Fungi</taxon>
        <taxon>Dikarya</taxon>
        <taxon>Basidiomycota</taxon>
        <taxon>Agaricomycotina</taxon>
        <taxon>Agaricomycetes</taxon>
        <taxon>Agaricomycetidae</taxon>
        <taxon>Agaricales</taxon>
        <taxon>Agaricineae</taxon>
        <taxon>Hymenogastraceae</taxon>
        <taxon>Hebeloma</taxon>
    </lineage>
</organism>
<sequence length="91" mass="10424">MKLPPISASGFNVSIDLEHSIEFPPGMSFDPRRHNQQFHIPRCFCSGRSSVSTHASSCGFLLRFFHHRDSIREGATLDSVWFGPPRRYVYI</sequence>
<reference evidence="1 2" key="1">
    <citation type="submission" date="2014-04" db="EMBL/GenBank/DDBJ databases">
        <authorList>
            <consortium name="DOE Joint Genome Institute"/>
            <person name="Kuo A."/>
            <person name="Gay G."/>
            <person name="Dore J."/>
            <person name="Kohler A."/>
            <person name="Nagy L.G."/>
            <person name="Floudas D."/>
            <person name="Copeland A."/>
            <person name="Barry K.W."/>
            <person name="Cichocki N."/>
            <person name="Veneault-Fourrey C."/>
            <person name="LaButti K."/>
            <person name="Lindquist E.A."/>
            <person name="Lipzen A."/>
            <person name="Lundell T."/>
            <person name="Morin E."/>
            <person name="Murat C."/>
            <person name="Sun H."/>
            <person name="Tunlid A."/>
            <person name="Henrissat B."/>
            <person name="Grigoriev I.V."/>
            <person name="Hibbett D.S."/>
            <person name="Martin F."/>
            <person name="Nordberg H.P."/>
            <person name="Cantor M.N."/>
            <person name="Hua S.X."/>
        </authorList>
    </citation>
    <scope>NUCLEOTIDE SEQUENCE [LARGE SCALE GENOMIC DNA]</scope>
    <source>
        <strain evidence="2">h7</strain>
    </source>
</reference>
<gene>
    <name evidence="1" type="ORF">M413DRAFT_254230</name>
</gene>